<feature type="repeat" description="ANK" evidence="1">
    <location>
        <begin position="169"/>
        <end position="202"/>
    </location>
</feature>
<dbReference type="PANTHER" id="PTHR24118">
    <property type="entry name" value="POTE ANKYRIN DOMAIN"/>
    <property type="match status" value="1"/>
</dbReference>
<feature type="repeat" description="ANK" evidence="1">
    <location>
        <begin position="244"/>
        <end position="276"/>
    </location>
</feature>
<protein>
    <submittedName>
        <fullName evidence="2">Uncharacterized protein</fullName>
    </submittedName>
</protein>
<feature type="repeat" description="ANK" evidence="1">
    <location>
        <begin position="359"/>
        <end position="395"/>
    </location>
</feature>
<keyword evidence="3" id="KW-1185">Reference proteome</keyword>
<sequence length="478" mass="55028">MKWCFQPVQRFLRLREKVNWEIEDERIELLLELGEYIKEWQIQSLPDVGYIIRPEEIELLLSDSLLLPDGVEFIDFVVCKGYTDEPKRDEDGKLLLRRTTPLHRVLRYNISGREEKVRQLFKIYNKFDMNYAEDSGLTHFHVACFLGFQDIITEFLEVGQDPNCIWQETGESGFHLILEESCSKALVELLLKHGANPNLANAQGLTPLHIICYKYSDNIDLVNMLFVLRYDKYQPVQLDAQDKLGNTPLHVAAHKCCRNLIEFLLRKGADPNVTTTEENVGLTPLHICTMNNSDEDLVQMFFQLCNELNHPPQLNVQDKSGNSPLHWALRLNYTADVSLDDLRFDELNHPLQIDARDKCGKTPLHLALQYRNDIVAEILMIFLLRRGANPNGADALGSTPLHEICNKKKDKGLAKLFFDINDEQKRTLQVIAVDNEGRTPLELAVKHFLPRVVVLLFDHGADTSSLVFPPKSYFDKEY</sequence>
<dbReference type="InterPro" id="IPR002110">
    <property type="entry name" value="Ankyrin_rpt"/>
</dbReference>
<dbReference type="PROSITE" id="PS50297">
    <property type="entry name" value="ANK_REP_REGION"/>
    <property type="match status" value="3"/>
</dbReference>
<organism evidence="2 3">
    <name type="scientific">Trichogramma kaykai</name>
    <dbReference type="NCBI Taxonomy" id="54128"/>
    <lineage>
        <taxon>Eukaryota</taxon>
        <taxon>Metazoa</taxon>
        <taxon>Ecdysozoa</taxon>
        <taxon>Arthropoda</taxon>
        <taxon>Hexapoda</taxon>
        <taxon>Insecta</taxon>
        <taxon>Pterygota</taxon>
        <taxon>Neoptera</taxon>
        <taxon>Endopterygota</taxon>
        <taxon>Hymenoptera</taxon>
        <taxon>Apocrita</taxon>
        <taxon>Proctotrupomorpha</taxon>
        <taxon>Chalcidoidea</taxon>
        <taxon>Trichogrammatidae</taxon>
        <taxon>Trichogramma</taxon>
    </lineage>
</organism>
<accession>A0ABD2W0Y4</accession>
<dbReference type="Pfam" id="PF12796">
    <property type="entry name" value="Ank_2"/>
    <property type="match status" value="1"/>
</dbReference>
<dbReference type="SUPFAM" id="SSF48403">
    <property type="entry name" value="Ankyrin repeat"/>
    <property type="match status" value="1"/>
</dbReference>
<dbReference type="Gene3D" id="1.25.40.20">
    <property type="entry name" value="Ankyrin repeat-containing domain"/>
    <property type="match status" value="3"/>
</dbReference>
<proteinExistence type="predicted"/>
<keyword evidence="1" id="KW-0040">ANK repeat</keyword>
<gene>
    <name evidence="2" type="ORF">TKK_017974</name>
</gene>
<dbReference type="AlphaFoldDB" id="A0ABD2W0Y4"/>
<dbReference type="PROSITE" id="PS50088">
    <property type="entry name" value="ANK_REPEAT"/>
    <property type="match status" value="4"/>
</dbReference>
<dbReference type="EMBL" id="JBJJXI010000146">
    <property type="protein sequence ID" value="KAL3386468.1"/>
    <property type="molecule type" value="Genomic_DNA"/>
</dbReference>
<dbReference type="SMART" id="SM00248">
    <property type="entry name" value="ANK"/>
    <property type="match status" value="9"/>
</dbReference>
<feature type="repeat" description="ANK" evidence="1">
    <location>
        <begin position="436"/>
        <end position="464"/>
    </location>
</feature>
<evidence type="ECO:0000256" key="1">
    <source>
        <dbReference type="PROSITE-ProRule" id="PRU00023"/>
    </source>
</evidence>
<dbReference type="Proteomes" id="UP001627154">
    <property type="component" value="Unassembled WGS sequence"/>
</dbReference>
<dbReference type="InterPro" id="IPR036770">
    <property type="entry name" value="Ankyrin_rpt-contain_sf"/>
</dbReference>
<evidence type="ECO:0000313" key="2">
    <source>
        <dbReference type="EMBL" id="KAL3386468.1"/>
    </source>
</evidence>
<dbReference type="PANTHER" id="PTHR24118:SF99">
    <property type="entry name" value="POTE ANKYRIN DOMAIN FAMILY MEMBER 3C-RELATED"/>
    <property type="match status" value="1"/>
</dbReference>
<evidence type="ECO:0000313" key="3">
    <source>
        <dbReference type="Proteomes" id="UP001627154"/>
    </source>
</evidence>
<comment type="caution">
    <text evidence="2">The sequence shown here is derived from an EMBL/GenBank/DDBJ whole genome shotgun (WGS) entry which is preliminary data.</text>
</comment>
<name>A0ABD2W0Y4_9HYME</name>
<reference evidence="2 3" key="1">
    <citation type="journal article" date="2024" name="bioRxiv">
        <title>A reference genome for Trichogramma kaykai: A tiny desert-dwelling parasitoid wasp with competing sex-ratio distorters.</title>
        <authorList>
            <person name="Culotta J."/>
            <person name="Lindsey A.R."/>
        </authorList>
    </citation>
    <scope>NUCLEOTIDE SEQUENCE [LARGE SCALE GENOMIC DNA]</scope>
    <source>
        <strain evidence="2 3">KSX58</strain>
    </source>
</reference>
<dbReference type="Pfam" id="PF00023">
    <property type="entry name" value="Ank"/>
    <property type="match status" value="1"/>
</dbReference>